<sequence length="44" mass="4518">AIVLASVSIVATSRPLFAFSLLLGTVASLLMVNGFTLLVPLPFG</sequence>
<gene>
    <name evidence="2" type="ORF">AVDCRST_MAG88-214</name>
</gene>
<dbReference type="EMBL" id="CADCWM010000069">
    <property type="protein sequence ID" value="CAA9543590.1"/>
    <property type="molecule type" value="Genomic_DNA"/>
</dbReference>
<accession>A0A6J4U901</accession>
<name>A0A6J4U901_9BACT</name>
<evidence type="ECO:0000313" key="2">
    <source>
        <dbReference type="EMBL" id="CAA9543590.1"/>
    </source>
</evidence>
<keyword evidence="1" id="KW-0472">Membrane</keyword>
<keyword evidence="1" id="KW-1133">Transmembrane helix</keyword>
<evidence type="ECO:0000256" key="1">
    <source>
        <dbReference type="SAM" id="Phobius"/>
    </source>
</evidence>
<protein>
    <submittedName>
        <fullName evidence="2">Uncharacterized protein</fullName>
    </submittedName>
</protein>
<feature type="non-terminal residue" evidence="2">
    <location>
        <position position="1"/>
    </location>
</feature>
<organism evidence="2">
    <name type="scientific">uncultured Thermomicrobiales bacterium</name>
    <dbReference type="NCBI Taxonomy" id="1645740"/>
    <lineage>
        <taxon>Bacteria</taxon>
        <taxon>Pseudomonadati</taxon>
        <taxon>Thermomicrobiota</taxon>
        <taxon>Thermomicrobia</taxon>
        <taxon>Thermomicrobiales</taxon>
        <taxon>environmental samples</taxon>
    </lineage>
</organism>
<feature type="transmembrane region" description="Helical" evidence="1">
    <location>
        <begin position="16"/>
        <end position="39"/>
    </location>
</feature>
<reference evidence="2" key="1">
    <citation type="submission" date="2020-02" db="EMBL/GenBank/DDBJ databases">
        <authorList>
            <person name="Meier V. D."/>
        </authorList>
    </citation>
    <scope>NUCLEOTIDE SEQUENCE</scope>
    <source>
        <strain evidence="2">AVDCRST_MAG88</strain>
    </source>
</reference>
<keyword evidence="1" id="KW-0812">Transmembrane</keyword>
<dbReference type="AlphaFoldDB" id="A0A6J4U901"/>
<proteinExistence type="predicted"/>